<dbReference type="GO" id="GO:0051301">
    <property type="term" value="P:cell division"/>
    <property type="evidence" value="ECO:0007669"/>
    <property type="project" value="UniProtKB-KW"/>
</dbReference>
<keyword evidence="2" id="KW-0067">ATP-binding</keyword>
<accession>A0A2H5EU67</accession>
<gene>
    <name evidence="3" type="ORF">CX676_00560</name>
</gene>
<dbReference type="RefSeq" id="WP_101750883.1">
    <property type="nucleotide sequence ID" value="NZ_CP025430.1"/>
</dbReference>
<dbReference type="AlphaFoldDB" id="A0A2H5EU67"/>
<keyword evidence="4" id="KW-1185">Reference proteome</keyword>
<keyword evidence="3" id="KW-0132">Cell division</keyword>
<dbReference type="InterPro" id="IPR027417">
    <property type="entry name" value="P-loop_NTPase"/>
</dbReference>
<dbReference type="InterPro" id="IPR005654">
    <property type="entry name" value="ATPase_AFG1-like"/>
</dbReference>
<dbReference type="Pfam" id="PF03969">
    <property type="entry name" value="AFG1_ATPase"/>
    <property type="match status" value="1"/>
</dbReference>
<evidence type="ECO:0000313" key="3">
    <source>
        <dbReference type="EMBL" id="AUH62839.1"/>
    </source>
</evidence>
<dbReference type="GO" id="GO:0016887">
    <property type="term" value="F:ATP hydrolysis activity"/>
    <property type="evidence" value="ECO:0007669"/>
    <property type="project" value="InterPro"/>
</dbReference>
<reference evidence="3 4" key="1">
    <citation type="journal article" date="2013" name="Antonie Van Leeuwenhoek">
        <title>Paracoccus zhejiangensis sp. nov., isolated from activated sludge in wastewater-treatment system.</title>
        <authorList>
            <person name="Wu Z.G."/>
            <person name="Zhang D.F."/>
            <person name="Liu Y.L."/>
            <person name="Wang F."/>
            <person name="Jiang X."/>
            <person name="Li C."/>
            <person name="Li S.P."/>
            <person name="Hong Q."/>
            <person name="Li W.J."/>
        </authorList>
    </citation>
    <scope>NUCLEOTIDE SEQUENCE [LARGE SCALE GENOMIC DNA]</scope>
    <source>
        <strain evidence="3 4">J6</strain>
    </source>
</reference>
<sequence length="370" mass="40388">MSSVSELYDQRVSSGKLTADPAQQRVLPLLDELVAGLAEAAPVKSNGGWRRLFGGGQASASAPAGQAGLYLWGGVGRGKSMLLDLCIEAAPITAKRRVHFHEFMQEVQAGLEAARKRGDQDTVRPVARKIASDVRLLCFDEMQITDIADAMIVGRLFQTLFEEGVVIVTTSNRAPDDLYKHGLNRQLFLPFIKLIHERMQVVELVSPTDYRQGRTVGGQVWFVPADAAAHAAMDAIWTELTGGAAPAPLEIELRGRKLVLPAFAEGVGRAGFWELCGKPLGPADYLELVRAVDVLMIDAIPRLGLSNYNEAKRFVTLIDTVYEAKVRLIASAADEPEQLYNEGEGSFEFERTASRLREMQDASWGVPPAA</sequence>
<proteinExistence type="predicted"/>
<name>A0A2H5EU67_9RHOB</name>
<evidence type="ECO:0000256" key="1">
    <source>
        <dbReference type="ARBA" id="ARBA00022741"/>
    </source>
</evidence>
<evidence type="ECO:0000313" key="4">
    <source>
        <dbReference type="Proteomes" id="UP000234530"/>
    </source>
</evidence>
<dbReference type="Proteomes" id="UP000234530">
    <property type="component" value="Chromosome"/>
</dbReference>
<dbReference type="PANTHER" id="PTHR12169">
    <property type="entry name" value="ATPASE N2B"/>
    <property type="match status" value="1"/>
</dbReference>
<keyword evidence="1" id="KW-0547">Nucleotide-binding</keyword>
<dbReference type="NCBIfam" id="NF040713">
    <property type="entry name" value="ZapE"/>
    <property type="match status" value="1"/>
</dbReference>
<dbReference type="OrthoDB" id="9774491at2"/>
<evidence type="ECO:0000256" key="2">
    <source>
        <dbReference type="ARBA" id="ARBA00022840"/>
    </source>
</evidence>
<protein>
    <submittedName>
        <fullName evidence="3">Cell division protein ZapE</fullName>
    </submittedName>
</protein>
<dbReference type="KEGG" id="pzh:CX676_00560"/>
<dbReference type="Gene3D" id="3.40.50.300">
    <property type="entry name" value="P-loop containing nucleotide triphosphate hydrolases"/>
    <property type="match status" value="1"/>
</dbReference>
<dbReference type="GO" id="GO:0005524">
    <property type="term" value="F:ATP binding"/>
    <property type="evidence" value="ECO:0007669"/>
    <property type="project" value="UniProtKB-KW"/>
</dbReference>
<keyword evidence="3" id="KW-0131">Cell cycle</keyword>
<dbReference type="GO" id="GO:0005737">
    <property type="term" value="C:cytoplasm"/>
    <property type="evidence" value="ECO:0007669"/>
    <property type="project" value="TreeGrafter"/>
</dbReference>
<dbReference type="SUPFAM" id="SSF52540">
    <property type="entry name" value="P-loop containing nucleoside triphosphate hydrolases"/>
    <property type="match status" value="1"/>
</dbReference>
<dbReference type="PANTHER" id="PTHR12169:SF6">
    <property type="entry name" value="AFG1-LIKE ATPASE"/>
    <property type="match status" value="1"/>
</dbReference>
<dbReference type="EMBL" id="CP025430">
    <property type="protein sequence ID" value="AUH62839.1"/>
    <property type="molecule type" value="Genomic_DNA"/>
</dbReference>
<organism evidence="3 4">
    <name type="scientific">Paracoccus zhejiangensis</name>
    <dbReference type="NCBI Taxonomy" id="1077935"/>
    <lineage>
        <taxon>Bacteria</taxon>
        <taxon>Pseudomonadati</taxon>
        <taxon>Pseudomonadota</taxon>
        <taxon>Alphaproteobacteria</taxon>
        <taxon>Rhodobacterales</taxon>
        <taxon>Paracoccaceae</taxon>
        <taxon>Paracoccus</taxon>
    </lineage>
</organism>